<dbReference type="AlphaFoldDB" id="A0A0F9A570"/>
<name>A0A0F9A570_9ZZZZ</name>
<comment type="caution">
    <text evidence="1">The sequence shown here is derived from an EMBL/GenBank/DDBJ whole genome shotgun (WGS) entry which is preliminary data.</text>
</comment>
<proteinExistence type="predicted"/>
<protein>
    <submittedName>
        <fullName evidence="1">Uncharacterized protein</fullName>
    </submittedName>
</protein>
<gene>
    <name evidence="1" type="ORF">LCGC14_2614240</name>
</gene>
<sequence length="163" mass="19052">MATKHKKRQDIIRYYKEQTGQTDVDMREAAKWAAKKNLIKLPKPTDPIDILAKQFSASAREETRTDRKSGRPYRVNHMFPGFQGEQKVHLWCDIDDPSTTREKIHKSLIMRREQMVGDGVQLTFDAMHWNSIHPKEEPIEIPMDFEPDVEWAMNTPNEESEAS</sequence>
<reference evidence="1" key="1">
    <citation type="journal article" date="2015" name="Nature">
        <title>Complex archaea that bridge the gap between prokaryotes and eukaryotes.</title>
        <authorList>
            <person name="Spang A."/>
            <person name="Saw J.H."/>
            <person name="Jorgensen S.L."/>
            <person name="Zaremba-Niedzwiedzka K."/>
            <person name="Martijn J."/>
            <person name="Lind A.E."/>
            <person name="van Eijk R."/>
            <person name="Schleper C."/>
            <person name="Guy L."/>
            <person name="Ettema T.J."/>
        </authorList>
    </citation>
    <scope>NUCLEOTIDE SEQUENCE</scope>
</reference>
<dbReference type="EMBL" id="LAZR01044449">
    <property type="protein sequence ID" value="KKL04620.1"/>
    <property type="molecule type" value="Genomic_DNA"/>
</dbReference>
<accession>A0A0F9A570</accession>
<evidence type="ECO:0000313" key="1">
    <source>
        <dbReference type="EMBL" id="KKL04620.1"/>
    </source>
</evidence>
<organism evidence="1">
    <name type="scientific">marine sediment metagenome</name>
    <dbReference type="NCBI Taxonomy" id="412755"/>
    <lineage>
        <taxon>unclassified sequences</taxon>
        <taxon>metagenomes</taxon>
        <taxon>ecological metagenomes</taxon>
    </lineage>
</organism>